<reference evidence="1 2" key="1">
    <citation type="submission" date="2018-03" db="EMBL/GenBank/DDBJ databases">
        <title>Genomic Encyclopedia of Archaeal and Bacterial Type Strains, Phase II (KMG-II): from individual species to whole genera.</title>
        <authorList>
            <person name="Goeker M."/>
        </authorList>
    </citation>
    <scope>NUCLEOTIDE SEQUENCE [LARGE SCALE GENOMIC DNA]</scope>
    <source>
        <strain evidence="1 2">DSM 44946</strain>
    </source>
</reference>
<name>A0A2T0LFV6_9BACL</name>
<comment type="caution">
    <text evidence="1">The sequence shown here is derived from an EMBL/GenBank/DDBJ whole genome shotgun (WGS) entry which is preliminary data.</text>
</comment>
<sequence length="67" mass="8065">MRHFNYRDQQLGPKGRWIRPENVQTLLVLYPKWMMPDREDLKLSMMFGRSTYEARTQIDGVGHLRSI</sequence>
<organism evidence="1 2">
    <name type="scientific">Planifilum fimeticola</name>
    <dbReference type="NCBI Taxonomy" id="201975"/>
    <lineage>
        <taxon>Bacteria</taxon>
        <taxon>Bacillati</taxon>
        <taxon>Bacillota</taxon>
        <taxon>Bacilli</taxon>
        <taxon>Bacillales</taxon>
        <taxon>Thermoactinomycetaceae</taxon>
        <taxon>Planifilum</taxon>
    </lineage>
</organism>
<dbReference type="OrthoDB" id="9803079at2"/>
<dbReference type="Proteomes" id="UP000237797">
    <property type="component" value="Unassembled WGS sequence"/>
</dbReference>
<accession>A0A2T0LFV6</accession>
<evidence type="ECO:0000313" key="2">
    <source>
        <dbReference type="Proteomes" id="UP000237797"/>
    </source>
</evidence>
<evidence type="ECO:0000313" key="1">
    <source>
        <dbReference type="EMBL" id="PRX40976.1"/>
    </source>
</evidence>
<proteinExistence type="predicted"/>
<dbReference type="RefSeq" id="WP_146130428.1">
    <property type="nucleotide sequence ID" value="NZ_PVNE01000009.1"/>
</dbReference>
<keyword evidence="2" id="KW-1185">Reference proteome</keyword>
<gene>
    <name evidence="1" type="ORF">CLV97_10927</name>
</gene>
<protein>
    <submittedName>
        <fullName evidence="1">Uncharacterized protein</fullName>
    </submittedName>
</protein>
<dbReference type="EMBL" id="PVNE01000009">
    <property type="protein sequence ID" value="PRX40976.1"/>
    <property type="molecule type" value="Genomic_DNA"/>
</dbReference>
<dbReference type="AlphaFoldDB" id="A0A2T0LFV6"/>